<feature type="transmembrane region" description="Helical" evidence="7">
    <location>
        <begin position="169"/>
        <end position="188"/>
    </location>
</feature>
<accession>A0A2R6CAP1</accession>
<evidence type="ECO:0000256" key="1">
    <source>
        <dbReference type="ARBA" id="ARBA00004651"/>
    </source>
</evidence>
<dbReference type="InterPro" id="IPR035906">
    <property type="entry name" value="MetI-like_sf"/>
</dbReference>
<keyword evidence="5 7" id="KW-1133">Transmembrane helix</keyword>
<comment type="caution">
    <text evidence="9">The sequence shown here is derived from an EMBL/GenBank/DDBJ whole genome shotgun (WGS) entry which is preliminary data.</text>
</comment>
<feature type="transmembrane region" description="Helical" evidence="7">
    <location>
        <begin position="273"/>
        <end position="294"/>
    </location>
</feature>
<dbReference type="PANTHER" id="PTHR43386">
    <property type="entry name" value="OLIGOPEPTIDE TRANSPORT SYSTEM PERMEASE PROTEIN APPC"/>
    <property type="match status" value="1"/>
</dbReference>
<name>A0A2R6CAP1_9ARCH</name>
<dbReference type="EMBL" id="NEXF01000156">
    <property type="protein sequence ID" value="PSO07967.1"/>
    <property type="molecule type" value="Genomic_DNA"/>
</dbReference>
<keyword evidence="4 7" id="KW-0812">Transmembrane</keyword>
<evidence type="ECO:0000256" key="3">
    <source>
        <dbReference type="ARBA" id="ARBA00022475"/>
    </source>
</evidence>
<gene>
    <name evidence="9" type="ORF">B9Q04_08045</name>
</gene>
<dbReference type="GO" id="GO:0055085">
    <property type="term" value="P:transmembrane transport"/>
    <property type="evidence" value="ECO:0007669"/>
    <property type="project" value="InterPro"/>
</dbReference>
<feature type="domain" description="ABC transmembrane type-1" evidence="8">
    <location>
        <begin position="100"/>
        <end position="294"/>
    </location>
</feature>
<keyword evidence="6 7" id="KW-0472">Membrane</keyword>
<evidence type="ECO:0000313" key="9">
    <source>
        <dbReference type="EMBL" id="PSO07967.1"/>
    </source>
</evidence>
<evidence type="ECO:0000313" key="10">
    <source>
        <dbReference type="Proteomes" id="UP000242015"/>
    </source>
</evidence>
<reference evidence="9 10" key="1">
    <citation type="submission" date="2017-04" db="EMBL/GenBank/DDBJ databases">
        <title>Novel microbial lineages endemic to geothermal iron-oxide mats fill important gaps in the evolutionary history of Archaea.</title>
        <authorList>
            <person name="Jay Z.J."/>
            <person name="Beam J.P."/>
            <person name="Dlakic M."/>
            <person name="Rusch D.B."/>
            <person name="Kozubal M.A."/>
            <person name="Inskeep W.P."/>
        </authorList>
    </citation>
    <scope>NUCLEOTIDE SEQUENCE [LARGE SCALE GENOMIC DNA]</scope>
    <source>
        <strain evidence="9">BE_D</strain>
    </source>
</reference>
<comment type="subcellular location">
    <subcellularLocation>
        <location evidence="1 7">Cell membrane</location>
        <topology evidence="1 7">Multi-pass membrane protein</topology>
    </subcellularLocation>
</comment>
<proteinExistence type="inferred from homology"/>
<comment type="similarity">
    <text evidence="7">Belongs to the binding-protein-dependent transport system permease family.</text>
</comment>
<dbReference type="InterPro" id="IPR050366">
    <property type="entry name" value="BP-dependent_transpt_permease"/>
</dbReference>
<evidence type="ECO:0000256" key="5">
    <source>
        <dbReference type="ARBA" id="ARBA00022989"/>
    </source>
</evidence>
<evidence type="ECO:0000256" key="7">
    <source>
        <dbReference type="RuleBase" id="RU363032"/>
    </source>
</evidence>
<dbReference type="AlphaFoldDB" id="A0A2R6CAP1"/>
<feature type="transmembrane region" description="Helical" evidence="7">
    <location>
        <begin position="223"/>
        <end position="253"/>
    </location>
</feature>
<dbReference type="PANTHER" id="PTHR43386:SF1">
    <property type="entry name" value="D,D-DIPEPTIDE TRANSPORT SYSTEM PERMEASE PROTEIN DDPC-RELATED"/>
    <property type="match status" value="1"/>
</dbReference>
<evidence type="ECO:0000259" key="8">
    <source>
        <dbReference type="PROSITE" id="PS50928"/>
    </source>
</evidence>
<dbReference type="Pfam" id="PF12911">
    <property type="entry name" value="OppC_N"/>
    <property type="match status" value="1"/>
</dbReference>
<feature type="transmembrane region" description="Helical" evidence="7">
    <location>
        <begin position="104"/>
        <end position="128"/>
    </location>
</feature>
<dbReference type="Proteomes" id="UP000242015">
    <property type="component" value="Unassembled WGS sequence"/>
</dbReference>
<dbReference type="SUPFAM" id="SSF161098">
    <property type="entry name" value="MetI-like"/>
    <property type="match status" value="1"/>
</dbReference>
<dbReference type="Gene3D" id="1.10.3720.10">
    <property type="entry name" value="MetI-like"/>
    <property type="match status" value="1"/>
</dbReference>
<feature type="transmembrane region" description="Helical" evidence="7">
    <location>
        <begin position="135"/>
        <end position="157"/>
    </location>
</feature>
<evidence type="ECO:0000256" key="2">
    <source>
        <dbReference type="ARBA" id="ARBA00022448"/>
    </source>
</evidence>
<sequence>MMVTETVRRKSASQFAVALRRFRKSKAGLVGLGMLVFMCVLAAIGPRIAPYNVNSNNLLLQGDTDIPPTWLKPPLFHDWVFPFGTTVGGLDVFSGVLVSLHVDIIIGVGAALFAMALAILVGLVSGFYGRVVDTVLMRVTELFIVFPALLFLLLLSRLLAGRLSGVETLLFYIIIIGVFSWATNARLIRGEVLRVKSLEFIESEKALGASTTRIVFRHILPNVLAQVVVLTSFTVATSILTEVALFFLGFGSGNILSLGEIMYLNFPYMDVEWWAELFPGLSVVILVLAFNLLGDGLSDALNPKLRE</sequence>
<evidence type="ECO:0000256" key="6">
    <source>
        <dbReference type="ARBA" id="ARBA00023136"/>
    </source>
</evidence>
<dbReference type="PROSITE" id="PS50928">
    <property type="entry name" value="ABC_TM1"/>
    <property type="match status" value="1"/>
</dbReference>
<dbReference type="CDD" id="cd06261">
    <property type="entry name" value="TM_PBP2"/>
    <property type="match status" value="1"/>
</dbReference>
<keyword evidence="3" id="KW-1003">Cell membrane</keyword>
<organism evidence="9 10">
    <name type="scientific">Candidatus Marsarchaeota G2 archaeon BE_D</name>
    <dbReference type="NCBI Taxonomy" id="1978158"/>
    <lineage>
        <taxon>Archaea</taxon>
        <taxon>Candidatus Marsarchaeota</taxon>
        <taxon>Candidatus Marsarchaeota group 2</taxon>
    </lineage>
</organism>
<dbReference type="InterPro" id="IPR000515">
    <property type="entry name" value="MetI-like"/>
</dbReference>
<dbReference type="InterPro" id="IPR025966">
    <property type="entry name" value="OppC_N"/>
</dbReference>
<keyword evidence="2 7" id="KW-0813">Transport</keyword>
<dbReference type="GO" id="GO:0005886">
    <property type="term" value="C:plasma membrane"/>
    <property type="evidence" value="ECO:0007669"/>
    <property type="project" value="UniProtKB-SubCell"/>
</dbReference>
<feature type="transmembrane region" description="Helical" evidence="7">
    <location>
        <begin position="29"/>
        <end position="49"/>
    </location>
</feature>
<dbReference type="Pfam" id="PF00528">
    <property type="entry name" value="BPD_transp_1"/>
    <property type="match status" value="1"/>
</dbReference>
<protein>
    <recommendedName>
        <fullName evidence="8">ABC transmembrane type-1 domain-containing protein</fullName>
    </recommendedName>
</protein>
<evidence type="ECO:0000256" key="4">
    <source>
        <dbReference type="ARBA" id="ARBA00022692"/>
    </source>
</evidence>